<feature type="compositionally biased region" description="Acidic residues" evidence="12">
    <location>
        <begin position="36"/>
        <end position="49"/>
    </location>
</feature>
<dbReference type="PANTHER" id="PTHR45654">
    <property type="entry name" value="HOMEOBOX-LEUCINE ZIPPER PROTEIN MERISTEM L1"/>
    <property type="match status" value="1"/>
</dbReference>
<dbReference type="InterPro" id="IPR017970">
    <property type="entry name" value="Homeobox_CS"/>
</dbReference>
<dbReference type="SMART" id="SM00389">
    <property type="entry name" value="HOX"/>
    <property type="match status" value="1"/>
</dbReference>
<feature type="domain" description="START" evidence="14">
    <location>
        <begin position="217"/>
        <end position="453"/>
    </location>
</feature>
<evidence type="ECO:0000259" key="14">
    <source>
        <dbReference type="PROSITE" id="PS50848"/>
    </source>
</evidence>
<evidence type="ECO:0000256" key="10">
    <source>
        <dbReference type="RuleBase" id="RU000682"/>
    </source>
</evidence>
<name>A0A6A1W6Z2_9ROSI</name>
<accession>A0A6A1W6Z2</accession>
<evidence type="ECO:0000256" key="6">
    <source>
        <dbReference type="ARBA" id="ARBA00023155"/>
    </source>
</evidence>
<keyword evidence="5 9" id="KW-0238">DNA-binding</keyword>
<evidence type="ECO:0000259" key="13">
    <source>
        <dbReference type="PROSITE" id="PS50071"/>
    </source>
</evidence>
<dbReference type="PROSITE" id="PS50071">
    <property type="entry name" value="HOMEOBOX_2"/>
    <property type="match status" value="1"/>
</dbReference>
<dbReference type="SMART" id="SM00234">
    <property type="entry name" value="START"/>
    <property type="match status" value="1"/>
</dbReference>
<feature type="coiled-coil region" evidence="11">
    <location>
        <begin position="114"/>
        <end position="141"/>
    </location>
</feature>
<dbReference type="EMBL" id="RXIC02000021">
    <property type="protein sequence ID" value="KAB1218550.1"/>
    <property type="molecule type" value="Genomic_DNA"/>
</dbReference>
<keyword evidence="7" id="KW-0804">Transcription</keyword>
<evidence type="ECO:0000256" key="8">
    <source>
        <dbReference type="ARBA" id="ARBA00023242"/>
    </source>
</evidence>
<gene>
    <name evidence="15" type="ORF">CJ030_MR3G026430</name>
</gene>
<evidence type="ECO:0000256" key="11">
    <source>
        <dbReference type="SAM" id="Coils"/>
    </source>
</evidence>
<evidence type="ECO:0000256" key="5">
    <source>
        <dbReference type="ARBA" id="ARBA00023125"/>
    </source>
</evidence>
<dbReference type="CDD" id="cd08875">
    <property type="entry name" value="START_ArGLABRA2_like"/>
    <property type="match status" value="1"/>
</dbReference>
<keyword evidence="16" id="KW-1185">Reference proteome</keyword>
<sequence>MEVEEGDEGSGGGGQREDTTEISSENSGPLRSRSEDDFDGEGEQDDDGDGDKNKKKKRKKYHRHTAEQIREMEALFKESPHPDEKQRQQLSKQLGLAPRQVKFWFQNRRTQIKAIQERHENSLLKTEMEKLRDENKAMREQINKACCPNCGTATTSRDAAVTTEEQQLRIENARLKAEVEKLRAAVGKYPSGTASPSCSTGKDQDSRSSLDFLSGIFGLEKSRIMEIVNQATEELTKMATAGEPLWIRSVETGREILNYDEYVKEFSIKNSTNGGPKRSIEASRETGVVFVDLPRLVQSFMDVSQWKEMFPCLISKAATVDIIAEGEGPNRNGAVQLMFAELQMLTPMVPTREVYFFRYCKQLSAEQWAIVDVSIDKVEDNIDASLVKCRKRPSGCIIEDKTNGHCKVIWVEHLECQKSPVHTMYRTIVNSGLAFGARHWMATMQLQCERLVFFMATNVPMKDSTGVATLAGRKSILKLAQRMTRSFCHALGASSFHTWTKVSSKTGDDIRVTSRKNLNDPGEPLGVILCAVSSVWLPVSPQVLFDFLRDEARRNEWDIMSNGGPAQSIANLAKGQDRGNAVAIQTMKSKENTMWVLQDTCTNAFESTVVYAPVDITGMQSVMTGCDASNTAILPSGFSILPDGLESRPLVITSRQEEKSTEAGSLLTIAFQIRTSTSPTAKPTMESVESVNTLISCTLRNIKTSLQCEDG</sequence>
<dbReference type="InterPro" id="IPR057993">
    <property type="entry name" value="HD-Zip_IV_C"/>
</dbReference>
<organism evidence="15 16">
    <name type="scientific">Morella rubra</name>
    <name type="common">Chinese bayberry</name>
    <dbReference type="NCBI Taxonomy" id="262757"/>
    <lineage>
        <taxon>Eukaryota</taxon>
        <taxon>Viridiplantae</taxon>
        <taxon>Streptophyta</taxon>
        <taxon>Embryophyta</taxon>
        <taxon>Tracheophyta</taxon>
        <taxon>Spermatophyta</taxon>
        <taxon>Magnoliopsida</taxon>
        <taxon>eudicotyledons</taxon>
        <taxon>Gunneridae</taxon>
        <taxon>Pentapetalae</taxon>
        <taxon>rosids</taxon>
        <taxon>fabids</taxon>
        <taxon>Fagales</taxon>
        <taxon>Myricaceae</taxon>
        <taxon>Morella</taxon>
    </lineage>
</organism>
<dbReference type="InterPro" id="IPR009057">
    <property type="entry name" value="Homeodomain-like_sf"/>
</dbReference>
<dbReference type="PANTHER" id="PTHR45654:SF24">
    <property type="entry name" value="HOMEOBOX-LEUCINE ZIPPER PROTEIN GLABRA 2"/>
    <property type="match status" value="1"/>
</dbReference>
<dbReference type="Pfam" id="PF00046">
    <property type="entry name" value="Homeodomain"/>
    <property type="match status" value="1"/>
</dbReference>
<dbReference type="OrthoDB" id="6159439at2759"/>
<evidence type="ECO:0000256" key="3">
    <source>
        <dbReference type="ARBA" id="ARBA00023015"/>
    </source>
</evidence>
<dbReference type="GO" id="GO:0000981">
    <property type="term" value="F:DNA-binding transcription factor activity, RNA polymerase II-specific"/>
    <property type="evidence" value="ECO:0007669"/>
    <property type="project" value="InterPro"/>
</dbReference>
<evidence type="ECO:0000256" key="9">
    <source>
        <dbReference type="PROSITE-ProRule" id="PRU00108"/>
    </source>
</evidence>
<dbReference type="Pfam" id="PF01852">
    <property type="entry name" value="START"/>
    <property type="match status" value="1"/>
</dbReference>
<feature type="region of interest" description="Disordered" evidence="12">
    <location>
        <begin position="188"/>
        <end position="207"/>
    </location>
</feature>
<keyword evidence="8 9" id="KW-0539">Nucleus</keyword>
<keyword evidence="4 11" id="KW-0175">Coiled coil</keyword>
<dbReference type="FunFam" id="3.30.530.20:FF:000026">
    <property type="entry name" value="Homeobox-leucine zipper protein GLABRA 2"/>
    <property type="match status" value="1"/>
</dbReference>
<reference evidence="15 16" key="1">
    <citation type="journal article" date="2019" name="Plant Biotechnol. J.">
        <title>The red bayberry genome and genetic basis of sex determination.</title>
        <authorList>
            <person name="Jia H.M."/>
            <person name="Jia H.J."/>
            <person name="Cai Q.L."/>
            <person name="Wang Y."/>
            <person name="Zhao H.B."/>
            <person name="Yang W.F."/>
            <person name="Wang G.Y."/>
            <person name="Li Y.H."/>
            <person name="Zhan D.L."/>
            <person name="Shen Y.T."/>
            <person name="Niu Q.F."/>
            <person name="Chang L."/>
            <person name="Qiu J."/>
            <person name="Zhao L."/>
            <person name="Xie H.B."/>
            <person name="Fu W.Y."/>
            <person name="Jin J."/>
            <person name="Li X.W."/>
            <person name="Jiao Y."/>
            <person name="Zhou C.C."/>
            <person name="Tu T."/>
            <person name="Chai C.Y."/>
            <person name="Gao J.L."/>
            <person name="Fan L.J."/>
            <person name="van de Weg E."/>
            <person name="Wang J.Y."/>
            <person name="Gao Z.S."/>
        </authorList>
    </citation>
    <scope>NUCLEOTIDE SEQUENCE [LARGE SCALE GENOMIC DNA]</scope>
    <source>
        <tissue evidence="15">Leaves</tissue>
    </source>
</reference>
<keyword evidence="6 9" id="KW-0371">Homeobox</keyword>
<dbReference type="SUPFAM" id="SSF55961">
    <property type="entry name" value="Bet v1-like"/>
    <property type="match status" value="2"/>
</dbReference>
<evidence type="ECO:0000313" key="15">
    <source>
        <dbReference type="EMBL" id="KAB1218550.1"/>
    </source>
</evidence>
<dbReference type="GO" id="GO:0008289">
    <property type="term" value="F:lipid binding"/>
    <property type="evidence" value="ECO:0007669"/>
    <property type="project" value="InterPro"/>
</dbReference>
<evidence type="ECO:0000256" key="12">
    <source>
        <dbReference type="SAM" id="MobiDB-lite"/>
    </source>
</evidence>
<evidence type="ECO:0000256" key="1">
    <source>
        <dbReference type="ARBA" id="ARBA00004123"/>
    </source>
</evidence>
<feature type="domain" description="Homeobox" evidence="13">
    <location>
        <begin position="55"/>
        <end position="115"/>
    </location>
</feature>
<comment type="similarity">
    <text evidence="2">Belongs to the HD-ZIP homeobox family. Class IV subfamily.</text>
</comment>
<dbReference type="SUPFAM" id="SSF46689">
    <property type="entry name" value="Homeodomain-like"/>
    <property type="match status" value="1"/>
</dbReference>
<dbReference type="FunFam" id="1.10.10.60:FF:000229">
    <property type="entry name" value="Homeobox-leucine zipper protein HDG1"/>
    <property type="match status" value="1"/>
</dbReference>
<feature type="DNA-binding region" description="Homeobox" evidence="9">
    <location>
        <begin position="57"/>
        <end position="116"/>
    </location>
</feature>
<dbReference type="Gene3D" id="1.10.10.60">
    <property type="entry name" value="Homeodomain-like"/>
    <property type="match status" value="1"/>
</dbReference>
<comment type="subcellular location">
    <subcellularLocation>
        <location evidence="1 9 10">Nucleus</location>
    </subcellularLocation>
</comment>
<dbReference type="GO" id="GO:0005634">
    <property type="term" value="C:nucleus"/>
    <property type="evidence" value="ECO:0007669"/>
    <property type="project" value="UniProtKB-SubCell"/>
</dbReference>
<feature type="compositionally biased region" description="Polar residues" evidence="12">
    <location>
        <begin position="192"/>
        <end position="201"/>
    </location>
</feature>
<dbReference type="Pfam" id="PF25797">
    <property type="entry name" value="PDF2_C"/>
    <property type="match status" value="1"/>
</dbReference>
<dbReference type="PROSITE" id="PS00027">
    <property type="entry name" value="HOMEOBOX_1"/>
    <property type="match status" value="1"/>
</dbReference>
<evidence type="ECO:0000256" key="7">
    <source>
        <dbReference type="ARBA" id="ARBA00023163"/>
    </source>
</evidence>
<dbReference type="AlphaFoldDB" id="A0A6A1W6Z2"/>
<dbReference type="Gene3D" id="3.30.530.20">
    <property type="match status" value="1"/>
</dbReference>
<dbReference type="Proteomes" id="UP000516437">
    <property type="component" value="Chromosome 3"/>
</dbReference>
<protein>
    <submittedName>
        <fullName evidence="15">Homeobox-leucine zipper protein GLABRA 2</fullName>
    </submittedName>
</protein>
<evidence type="ECO:0000256" key="2">
    <source>
        <dbReference type="ARBA" id="ARBA00006789"/>
    </source>
</evidence>
<feature type="compositionally biased region" description="Basic residues" evidence="12">
    <location>
        <begin position="53"/>
        <end position="63"/>
    </location>
</feature>
<dbReference type="PROSITE" id="PS50848">
    <property type="entry name" value="START"/>
    <property type="match status" value="1"/>
</dbReference>
<dbReference type="InterPro" id="IPR023393">
    <property type="entry name" value="START-like_dom_sf"/>
</dbReference>
<evidence type="ECO:0000256" key="4">
    <source>
        <dbReference type="ARBA" id="ARBA00023054"/>
    </source>
</evidence>
<dbReference type="GO" id="GO:0003677">
    <property type="term" value="F:DNA binding"/>
    <property type="evidence" value="ECO:0007669"/>
    <property type="project" value="UniProtKB-UniRule"/>
</dbReference>
<dbReference type="InterPro" id="IPR042160">
    <property type="entry name" value="HD-Zip_IV"/>
</dbReference>
<dbReference type="CDD" id="cd00086">
    <property type="entry name" value="homeodomain"/>
    <property type="match status" value="1"/>
</dbReference>
<evidence type="ECO:0000313" key="16">
    <source>
        <dbReference type="Proteomes" id="UP000516437"/>
    </source>
</evidence>
<dbReference type="InterPro" id="IPR001356">
    <property type="entry name" value="HD"/>
</dbReference>
<proteinExistence type="inferred from homology"/>
<dbReference type="InterPro" id="IPR002913">
    <property type="entry name" value="START_lipid-bd_dom"/>
</dbReference>
<keyword evidence="3" id="KW-0805">Transcription regulation</keyword>
<comment type="caution">
    <text evidence="15">The sequence shown here is derived from an EMBL/GenBank/DDBJ whole genome shotgun (WGS) entry which is preliminary data.</text>
</comment>
<feature type="region of interest" description="Disordered" evidence="12">
    <location>
        <begin position="1"/>
        <end position="67"/>
    </location>
</feature>
<dbReference type="GO" id="GO:0030154">
    <property type="term" value="P:cell differentiation"/>
    <property type="evidence" value="ECO:0007669"/>
    <property type="project" value="UniProtKB-ARBA"/>
</dbReference>